<dbReference type="AlphaFoldDB" id="A0A177CTG8"/>
<feature type="signal peptide" evidence="2">
    <location>
        <begin position="1"/>
        <end position="18"/>
    </location>
</feature>
<dbReference type="EMBL" id="KV441549">
    <property type="protein sequence ID" value="OAG10288.1"/>
    <property type="molecule type" value="Genomic_DNA"/>
</dbReference>
<keyword evidence="4" id="KW-1185">Reference proteome</keyword>
<accession>A0A177CTG8</accession>
<feature type="region of interest" description="Disordered" evidence="1">
    <location>
        <begin position="44"/>
        <end position="85"/>
    </location>
</feature>
<feature type="chain" id="PRO_5008058565" evidence="2">
    <location>
        <begin position="19"/>
        <end position="101"/>
    </location>
</feature>
<name>A0A177CTG8_9PLEO</name>
<feature type="compositionally biased region" description="Low complexity" evidence="1">
    <location>
        <begin position="53"/>
        <end position="75"/>
    </location>
</feature>
<dbReference type="RefSeq" id="XP_018040653.1">
    <property type="nucleotide sequence ID" value="XM_018182554.1"/>
</dbReference>
<protein>
    <submittedName>
        <fullName evidence="3">Uncharacterized protein</fullName>
    </submittedName>
</protein>
<evidence type="ECO:0000313" key="3">
    <source>
        <dbReference type="EMBL" id="OAG10288.1"/>
    </source>
</evidence>
<dbReference type="GeneID" id="28766040"/>
<evidence type="ECO:0000313" key="4">
    <source>
        <dbReference type="Proteomes" id="UP000077069"/>
    </source>
</evidence>
<proteinExistence type="predicted"/>
<reference evidence="3 4" key="1">
    <citation type="submission" date="2016-05" db="EMBL/GenBank/DDBJ databases">
        <title>Comparative analysis of secretome profiles of manganese(II)-oxidizing ascomycete fungi.</title>
        <authorList>
            <consortium name="DOE Joint Genome Institute"/>
            <person name="Zeiner C.A."/>
            <person name="Purvine S.O."/>
            <person name="Zink E.M."/>
            <person name="Wu S."/>
            <person name="Pasa-Tolic L."/>
            <person name="Chaput D.L."/>
            <person name="Haridas S."/>
            <person name="Grigoriev I.V."/>
            <person name="Santelli C.M."/>
            <person name="Hansel C.M."/>
        </authorList>
    </citation>
    <scope>NUCLEOTIDE SEQUENCE [LARGE SCALE GENOMIC DNA]</scope>
    <source>
        <strain evidence="3 4">AP3s5-JAC2a</strain>
    </source>
</reference>
<dbReference type="Proteomes" id="UP000077069">
    <property type="component" value="Unassembled WGS sequence"/>
</dbReference>
<sequence>MPSTKVTLLMLAAIVAGADPFMVTSTTILPASVVSSDAAIVQAPASSNTSSVQPTTAPSASSGATSSQSATISGTKGAAAPSNVPFGAVFGLGLPVVLGML</sequence>
<organism evidence="3 4">
    <name type="scientific">Paraphaeosphaeria sporulosa</name>
    <dbReference type="NCBI Taxonomy" id="1460663"/>
    <lineage>
        <taxon>Eukaryota</taxon>
        <taxon>Fungi</taxon>
        <taxon>Dikarya</taxon>
        <taxon>Ascomycota</taxon>
        <taxon>Pezizomycotina</taxon>
        <taxon>Dothideomycetes</taxon>
        <taxon>Pleosporomycetidae</taxon>
        <taxon>Pleosporales</taxon>
        <taxon>Massarineae</taxon>
        <taxon>Didymosphaeriaceae</taxon>
        <taxon>Paraphaeosphaeria</taxon>
    </lineage>
</organism>
<evidence type="ECO:0000256" key="1">
    <source>
        <dbReference type="SAM" id="MobiDB-lite"/>
    </source>
</evidence>
<dbReference type="OrthoDB" id="10549443at2759"/>
<keyword evidence="2" id="KW-0732">Signal</keyword>
<evidence type="ECO:0000256" key="2">
    <source>
        <dbReference type="SAM" id="SignalP"/>
    </source>
</evidence>
<gene>
    <name evidence="3" type="ORF">CC84DRAFT_1213631</name>
</gene>
<dbReference type="InParanoid" id="A0A177CTG8"/>